<dbReference type="RefSeq" id="WP_245927880.1">
    <property type="nucleotide sequence ID" value="NZ_QGHA01000002.1"/>
</dbReference>
<evidence type="ECO:0000256" key="1">
    <source>
        <dbReference type="ARBA" id="ARBA00023015"/>
    </source>
</evidence>
<evidence type="ECO:0000313" key="6">
    <source>
        <dbReference type="EMBL" id="PWK79399.1"/>
    </source>
</evidence>
<dbReference type="SUPFAM" id="SSF48498">
    <property type="entry name" value="Tetracyclin repressor-like, C-terminal domain"/>
    <property type="match status" value="1"/>
</dbReference>
<dbReference type="InterPro" id="IPR009057">
    <property type="entry name" value="Homeodomain-like_sf"/>
</dbReference>
<keyword evidence="2 4" id="KW-0238">DNA-binding</keyword>
<gene>
    <name evidence="6" type="ORF">LX99_01856</name>
</gene>
<feature type="DNA-binding region" description="H-T-H motif" evidence="4">
    <location>
        <begin position="31"/>
        <end position="50"/>
    </location>
</feature>
<feature type="domain" description="HTH tetR-type" evidence="5">
    <location>
        <begin position="8"/>
        <end position="68"/>
    </location>
</feature>
<dbReference type="PROSITE" id="PS50977">
    <property type="entry name" value="HTH_TETR_2"/>
    <property type="match status" value="1"/>
</dbReference>
<name>A0A316HDV0_9SPHI</name>
<organism evidence="6 7">
    <name type="scientific">Mucilaginibacter oryzae</name>
    <dbReference type="NCBI Taxonomy" id="468058"/>
    <lineage>
        <taxon>Bacteria</taxon>
        <taxon>Pseudomonadati</taxon>
        <taxon>Bacteroidota</taxon>
        <taxon>Sphingobacteriia</taxon>
        <taxon>Sphingobacteriales</taxon>
        <taxon>Sphingobacteriaceae</taxon>
        <taxon>Mucilaginibacter</taxon>
    </lineage>
</organism>
<dbReference type="PRINTS" id="PR00455">
    <property type="entry name" value="HTHTETR"/>
</dbReference>
<dbReference type="AlphaFoldDB" id="A0A316HDV0"/>
<keyword evidence="7" id="KW-1185">Reference proteome</keyword>
<keyword evidence="3" id="KW-0804">Transcription</keyword>
<dbReference type="GO" id="GO:0003677">
    <property type="term" value="F:DNA binding"/>
    <property type="evidence" value="ECO:0007669"/>
    <property type="project" value="UniProtKB-UniRule"/>
</dbReference>
<dbReference type="PANTHER" id="PTHR47506:SF3">
    <property type="entry name" value="HTH-TYPE TRANSCRIPTIONAL REGULATOR LMRA"/>
    <property type="match status" value="1"/>
</dbReference>
<dbReference type="InterPro" id="IPR036271">
    <property type="entry name" value="Tet_transcr_reg_TetR-rel_C_sf"/>
</dbReference>
<evidence type="ECO:0000259" key="5">
    <source>
        <dbReference type="PROSITE" id="PS50977"/>
    </source>
</evidence>
<proteinExistence type="predicted"/>
<dbReference type="PANTHER" id="PTHR47506">
    <property type="entry name" value="TRANSCRIPTIONAL REGULATORY PROTEIN"/>
    <property type="match status" value="1"/>
</dbReference>
<sequence>MSMITKAERTKQFILETAAPIFNQKGISGANIDDVLAATKLTKGCLYGHFEGKEDLALQVIEHMLNANGEKMLLTISKGKTAKAKVFAFLDFYKDPLNTYLKGGCPIFNIAVESDDNFPAIKEKIAGVIRHGQELFVSILNQGIENGEFSNKLDPVVYAFKAVAAVEGAVVMCRAMNTAKPMASLLKSLKSELEGYAL</sequence>
<dbReference type="EMBL" id="QGHA01000002">
    <property type="protein sequence ID" value="PWK79399.1"/>
    <property type="molecule type" value="Genomic_DNA"/>
</dbReference>
<evidence type="ECO:0000256" key="3">
    <source>
        <dbReference type="ARBA" id="ARBA00023163"/>
    </source>
</evidence>
<evidence type="ECO:0000256" key="2">
    <source>
        <dbReference type="ARBA" id="ARBA00023125"/>
    </source>
</evidence>
<dbReference type="Pfam" id="PF00440">
    <property type="entry name" value="TetR_N"/>
    <property type="match status" value="1"/>
</dbReference>
<protein>
    <submittedName>
        <fullName evidence="6">TetR family transcriptional regulator</fullName>
    </submittedName>
</protein>
<dbReference type="Gene3D" id="1.10.357.10">
    <property type="entry name" value="Tetracycline Repressor, domain 2"/>
    <property type="match status" value="1"/>
</dbReference>
<keyword evidence="1" id="KW-0805">Transcription regulation</keyword>
<dbReference type="Pfam" id="PF16925">
    <property type="entry name" value="TetR_C_13"/>
    <property type="match status" value="1"/>
</dbReference>
<dbReference type="SUPFAM" id="SSF46689">
    <property type="entry name" value="Homeodomain-like"/>
    <property type="match status" value="1"/>
</dbReference>
<accession>A0A316HDV0</accession>
<comment type="caution">
    <text evidence="6">The sequence shown here is derived from an EMBL/GenBank/DDBJ whole genome shotgun (WGS) entry which is preliminary data.</text>
</comment>
<reference evidence="6 7" key="1">
    <citation type="submission" date="2018-05" db="EMBL/GenBank/DDBJ databases">
        <title>Genomic Encyclopedia of Archaeal and Bacterial Type Strains, Phase II (KMG-II): from individual species to whole genera.</title>
        <authorList>
            <person name="Goeker M."/>
        </authorList>
    </citation>
    <scope>NUCLEOTIDE SEQUENCE [LARGE SCALE GENOMIC DNA]</scope>
    <source>
        <strain evidence="6 7">DSM 19975</strain>
    </source>
</reference>
<dbReference type="InterPro" id="IPR011075">
    <property type="entry name" value="TetR_C"/>
</dbReference>
<evidence type="ECO:0000313" key="7">
    <source>
        <dbReference type="Proteomes" id="UP000245678"/>
    </source>
</evidence>
<dbReference type="Proteomes" id="UP000245678">
    <property type="component" value="Unassembled WGS sequence"/>
</dbReference>
<dbReference type="InterPro" id="IPR001647">
    <property type="entry name" value="HTH_TetR"/>
</dbReference>
<evidence type="ECO:0000256" key="4">
    <source>
        <dbReference type="PROSITE-ProRule" id="PRU00335"/>
    </source>
</evidence>